<dbReference type="AlphaFoldDB" id="A0A0L6Z8X0"/>
<dbReference type="Pfam" id="PF14344">
    <property type="entry name" value="DUF4397"/>
    <property type="match status" value="2"/>
</dbReference>
<organism evidence="2 3">
    <name type="scientific">Clostridium homopropionicum DSM 5847</name>
    <dbReference type="NCBI Taxonomy" id="1121318"/>
    <lineage>
        <taxon>Bacteria</taxon>
        <taxon>Bacillati</taxon>
        <taxon>Bacillota</taxon>
        <taxon>Clostridia</taxon>
        <taxon>Eubacteriales</taxon>
        <taxon>Clostridiaceae</taxon>
        <taxon>Clostridium</taxon>
    </lineage>
</organism>
<proteinExistence type="predicted"/>
<evidence type="ECO:0000313" key="3">
    <source>
        <dbReference type="Proteomes" id="UP000037043"/>
    </source>
</evidence>
<dbReference type="InterPro" id="IPR025510">
    <property type="entry name" value="DUF4397"/>
</dbReference>
<feature type="domain" description="DUF4397" evidence="1">
    <location>
        <begin position="139"/>
        <end position="209"/>
    </location>
</feature>
<sequence length="214" mass="23683">MFYCPYASMMNDYYRARQSNSYIRIFHASPDAPPVDVYANGNLIAKNLTYKEFTQYIPVSTGSYNITVYPSGQTTNPIINSNIYIPENAVFNVAAIGNLPNISLYTIPEPTAAQKFGRPCIRFIHLSPNAPAVDIKLSDGTKVFNNVGYKDITDYACVPSGTYTFTVSPAGTNNVLLTVPNIRLEPDNYYTIYAVGQVGKDPTLEVIVVPEPRQ</sequence>
<accession>A0A0L6Z8X0</accession>
<dbReference type="PATRIC" id="fig|1121318.3.peg.2337"/>
<reference evidence="3" key="1">
    <citation type="submission" date="2015-08" db="EMBL/GenBank/DDBJ databases">
        <title>Genome sequence of the strict anaerobe Clostridium homopropionicum LuHBu1 (DSM 5847T).</title>
        <authorList>
            <person name="Poehlein A."/>
            <person name="Beck M."/>
            <person name="Schiel-Bengelsdorf B."/>
            <person name="Bengelsdorf F.R."/>
            <person name="Daniel R."/>
            <person name="Duerre P."/>
        </authorList>
    </citation>
    <scope>NUCLEOTIDE SEQUENCE [LARGE SCALE GENOMIC DNA]</scope>
    <source>
        <strain evidence="3">DSM 5847</strain>
    </source>
</reference>
<dbReference type="Proteomes" id="UP000037043">
    <property type="component" value="Unassembled WGS sequence"/>
</dbReference>
<comment type="caution">
    <text evidence="2">The sequence shown here is derived from an EMBL/GenBank/DDBJ whole genome shotgun (WGS) entry which is preliminary data.</text>
</comment>
<dbReference type="EMBL" id="LHUR01000027">
    <property type="protein sequence ID" value="KOA19218.1"/>
    <property type="molecule type" value="Genomic_DNA"/>
</dbReference>
<evidence type="ECO:0000313" key="2">
    <source>
        <dbReference type="EMBL" id="KOA19218.1"/>
    </source>
</evidence>
<dbReference type="RefSeq" id="WP_052221838.1">
    <property type="nucleotide sequence ID" value="NZ_LHUR01000027.1"/>
</dbReference>
<dbReference type="STRING" id="36844.SAMN04488501_10681"/>
<feature type="domain" description="DUF4397" evidence="1">
    <location>
        <begin position="21"/>
        <end position="135"/>
    </location>
</feature>
<evidence type="ECO:0000259" key="1">
    <source>
        <dbReference type="Pfam" id="PF14344"/>
    </source>
</evidence>
<gene>
    <name evidence="2" type="ORF">CLHOM_23240</name>
</gene>
<protein>
    <recommendedName>
        <fullName evidence="1">DUF4397 domain-containing protein</fullName>
    </recommendedName>
</protein>
<keyword evidence="3" id="KW-1185">Reference proteome</keyword>
<name>A0A0L6Z8X0_9CLOT</name>